<organism evidence="6 7">
    <name type="scientific">Corvus moneduloides</name>
    <name type="common">New Caledonian crow</name>
    <dbReference type="NCBI Taxonomy" id="1196302"/>
    <lineage>
        <taxon>Eukaryota</taxon>
        <taxon>Metazoa</taxon>
        <taxon>Chordata</taxon>
        <taxon>Craniata</taxon>
        <taxon>Vertebrata</taxon>
        <taxon>Euteleostomi</taxon>
        <taxon>Archelosauria</taxon>
        <taxon>Archosauria</taxon>
        <taxon>Dinosauria</taxon>
        <taxon>Saurischia</taxon>
        <taxon>Theropoda</taxon>
        <taxon>Coelurosauria</taxon>
        <taxon>Aves</taxon>
        <taxon>Neognathae</taxon>
        <taxon>Neoaves</taxon>
        <taxon>Telluraves</taxon>
        <taxon>Australaves</taxon>
        <taxon>Passeriformes</taxon>
        <taxon>Corvoidea</taxon>
        <taxon>Corvidae</taxon>
        <taxon>Corvus</taxon>
    </lineage>
</organism>
<reference evidence="6" key="3">
    <citation type="submission" date="2025-09" db="UniProtKB">
        <authorList>
            <consortium name="Ensembl"/>
        </authorList>
    </citation>
    <scope>IDENTIFICATION</scope>
</reference>
<reference evidence="6" key="2">
    <citation type="submission" date="2025-08" db="UniProtKB">
        <authorList>
            <consortium name="Ensembl"/>
        </authorList>
    </citation>
    <scope>IDENTIFICATION</scope>
</reference>
<evidence type="ECO:0000259" key="5">
    <source>
        <dbReference type="Pfam" id="PF25809"/>
    </source>
</evidence>
<keyword evidence="7" id="KW-1185">Reference proteome</keyword>
<evidence type="ECO:0000256" key="4">
    <source>
        <dbReference type="SAM" id="MobiDB-lite"/>
    </source>
</evidence>
<feature type="domain" description="STEEP1" evidence="5">
    <location>
        <begin position="165"/>
        <end position="209"/>
    </location>
</feature>
<protein>
    <recommendedName>
        <fullName evidence="2">STING ER exit protein</fullName>
    </recommendedName>
</protein>
<evidence type="ECO:0000313" key="7">
    <source>
        <dbReference type="Proteomes" id="UP000694553"/>
    </source>
</evidence>
<feature type="region of interest" description="Disordered" evidence="4">
    <location>
        <begin position="20"/>
        <end position="125"/>
    </location>
</feature>
<dbReference type="GO" id="GO:0090158">
    <property type="term" value="P:endoplasmic reticulum membrane organization"/>
    <property type="evidence" value="ECO:0007669"/>
    <property type="project" value="TreeGrafter"/>
</dbReference>
<evidence type="ECO:0000256" key="3">
    <source>
        <dbReference type="ARBA" id="ARBA00046019"/>
    </source>
</evidence>
<name>A0A8U7P4B5_CORMO</name>
<dbReference type="Proteomes" id="UP000694553">
    <property type="component" value="Unassembled WGS sequence"/>
</dbReference>
<proteinExistence type="inferred from homology"/>
<dbReference type="Ensembl" id="ENSCMUT00000030889.1">
    <property type="protein sequence ID" value="ENSCMUP00000033884.1"/>
    <property type="gene ID" value="ENSCMUG00000014894.2"/>
</dbReference>
<dbReference type="GO" id="GO:0006888">
    <property type="term" value="P:endoplasmic reticulum to Golgi vesicle-mediated transport"/>
    <property type="evidence" value="ECO:0007669"/>
    <property type="project" value="TreeGrafter"/>
</dbReference>
<evidence type="ECO:0000256" key="2">
    <source>
        <dbReference type="ARBA" id="ARBA00024237"/>
    </source>
</evidence>
<accession>A0A8U7P4B5</accession>
<dbReference type="AlphaFoldDB" id="A0A8U7P4B5"/>
<comment type="function">
    <text evidence="3">Molecular adapter that stimulates membrane curvature formation and subsequent endoplasmic reticulum exit site (ERES) establishment by recruiting PI3K complex I, leading to COPII vesicle-mediated transport. Promotes endoplasmic reticulum (ER) exit of cGAMP-activated STING1 oligomers.</text>
</comment>
<dbReference type="InterPro" id="IPR057965">
    <property type="entry name" value="STEEP1_dom"/>
</dbReference>
<evidence type="ECO:0000256" key="1">
    <source>
        <dbReference type="ARBA" id="ARBA00024205"/>
    </source>
</evidence>
<sequence>MGRSRCTSTTACAGRWCWCSVSRGRPRPGEGQAAARGGSGRGPVAQRAREGGGGVWVRSEGADSGFPAPVPARPRRQPGPAAPRRLPAGEAADAAAGPRPGDGRGQARPQVLQRRGGGERLPAQVSPALHPLSLRPGEGAALPAQLGAARHGDAVSICFAQVLPLSPRPEGIERQFRKKCGKCGLLLFYQHQQKNAPVTFIVDGAVVKFGQGFGKTNIYTQKQEPPKKVMMTKRTKDMGKFSSVTVSTIDEEEEEIEAREIADSYAQNAKVIEKQLERKGMSKKRLQELAELEAKKAKMKGTLIDNQFK</sequence>
<dbReference type="GO" id="GO:0005737">
    <property type="term" value="C:cytoplasm"/>
    <property type="evidence" value="ECO:0007669"/>
    <property type="project" value="GOC"/>
</dbReference>
<reference evidence="7" key="1">
    <citation type="submission" date="2019-10" db="EMBL/GenBank/DDBJ databases">
        <title>Corvus moneduloides (New Caledonian crow) genome, bCorMon1, primary haplotype.</title>
        <authorList>
            <person name="Rutz C."/>
            <person name="Fungtammasan C."/>
            <person name="Mountcastle J."/>
            <person name="Formenti G."/>
            <person name="Chow W."/>
            <person name="Howe K."/>
            <person name="Steele M.P."/>
            <person name="Fernandes J."/>
            <person name="Gilbert M.T.P."/>
            <person name="Fedrigo O."/>
            <person name="Jarvis E.D."/>
            <person name="Gemmell N."/>
        </authorList>
    </citation>
    <scope>NUCLEOTIDE SEQUENCE [LARGE SCALE GENOMIC DNA]</scope>
</reference>
<dbReference type="PANTHER" id="PTHR46355:SF1">
    <property type="entry name" value="STING ER EXIT PROTEIN"/>
    <property type="match status" value="1"/>
</dbReference>
<dbReference type="Pfam" id="PF25809">
    <property type="entry name" value="STEEP1"/>
    <property type="match status" value="1"/>
</dbReference>
<dbReference type="InterPro" id="IPR029704">
    <property type="entry name" value="STEEP-like"/>
</dbReference>
<dbReference type="PANTHER" id="PTHR46355">
    <property type="entry name" value="UPF0428 PROTEIN CXORF56"/>
    <property type="match status" value="1"/>
</dbReference>
<gene>
    <name evidence="6" type="primary">STEEP1</name>
</gene>
<feature type="compositionally biased region" description="Low complexity" evidence="4">
    <location>
        <begin position="78"/>
        <end position="99"/>
    </location>
</feature>
<evidence type="ECO:0000313" key="6">
    <source>
        <dbReference type="Ensembl" id="ENSCMUP00000033884.1"/>
    </source>
</evidence>
<comment type="similarity">
    <text evidence="1">Belongs to the STEEP1 family.</text>
</comment>